<evidence type="ECO:0000313" key="3">
    <source>
        <dbReference type="EMBL" id="KAK6541487.1"/>
    </source>
</evidence>
<comment type="caution">
    <text evidence="3">The sequence shown here is derived from an EMBL/GenBank/DDBJ whole genome shotgun (WGS) entry which is preliminary data.</text>
</comment>
<keyword evidence="4" id="KW-1185">Reference proteome</keyword>
<keyword evidence="2" id="KW-0732">Signal</keyword>
<feature type="signal peptide" evidence="2">
    <location>
        <begin position="1"/>
        <end position="19"/>
    </location>
</feature>
<proteinExistence type="predicted"/>
<accession>A0AAV9XHE8</accession>
<dbReference type="EMBL" id="JAVHJO010000003">
    <property type="protein sequence ID" value="KAK6541487.1"/>
    <property type="molecule type" value="Genomic_DNA"/>
</dbReference>
<dbReference type="AlphaFoldDB" id="A0AAV9XHE8"/>
<gene>
    <name evidence="3" type="ORF">TWF694_007296</name>
</gene>
<dbReference type="Proteomes" id="UP001365542">
    <property type="component" value="Unassembled WGS sequence"/>
</dbReference>
<reference evidence="3 4" key="1">
    <citation type="submission" date="2019-10" db="EMBL/GenBank/DDBJ databases">
        <authorList>
            <person name="Palmer J.M."/>
        </authorList>
    </citation>
    <scope>NUCLEOTIDE SEQUENCE [LARGE SCALE GENOMIC DNA]</scope>
    <source>
        <strain evidence="3 4">TWF694</strain>
    </source>
</reference>
<sequence length="253" mass="26032">MKISTLFAAAAIALDGVSGFALPDLEVRKNNLICKPIVVNVTRRTIKTIINREIRTLCAPAPPKPYGRPQTTSELVTTGSFGTCHYFVAKSGSHIISTVSAWCVDNPVIFTSSAPPTSITITVPTSTDPTTGPSPTSTDTTCTSTTTAANSQITDAPGPSAASADAVSTVVITSMDPKNNGYCDYWVAMSGASTLSTVSAICVGGSDPVTPTTITSTTSKAGYGQCTYWILEANGTPYSTVSAACSGETPQVG</sequence>
<protein>
    <submittedName>
        <fullName evidence="3">Uncharacterized protein</fullName>
    </submittedName>
</protein>
<evidence type="ECO:0000313" key="4">
    <source>
        <dbReference type="Proteomes" id="UP001365542"/>
    </source>
</evidence>
<feature type="region of interest" description="Disordered" evidence="1">
    <location>
        <begin position="122"/>
        <end position="144"/>
    </location>
</feature>
<organism evidence="3 4">
    <name type="scientific">Orbilia ellipsospora</name>
    <dbReference type="NCBI Taxonomy" id="2528407"/>
    <lineage>
        <taxon>Eukaryota</taxon>
        <taxon>Fungi</taxon>
        <taxon>Dikarya</taxon>
        <taxon>Ascomycota</taxon>
        <taxon>Pezizomycotina</taxon>
        <taxon>Orbiliomycetes</taxon>
        <taxon>Orbiliales</taxon>
        <taxon>Orbiliaceae</taxon>
        <taxon>Orbilia</taxon>
    </lineage>
</organism>
<feature type="chain" id="PRO_5043508259" evidence="2">
    <location>
        <begin position="20"/>
        <end position="253"/>
    </location>
</feature>
<evidence type="ECO:0000256" key="2">
    <source>
        <dbReference type="SAM" id="SignalP"/>
    </source>
</evidence>
<evidence type="ECO:0000256" key="1">
    <source>
        <dbReference type="SAM" id="MobiDB-lite"/>
    </source>
</evidence>
<name>A0AAV9XHE8_9PEZI</name>